<accession>A0ABV6NXI2</accession>
<comment type="similarity">
    <text evidence="3">Belongs to the gas vesicle GvpF/GvpL family.</text>
</comment>
<organism evidence="4 5">
    <name type="scientific">Plantactinospora siamensis</name>
    <dbReference type="NCBI Taxonomy" id="555372"/>
    <lineage>
        <taxon>Bacteria</taxon>
        <taxon>Bacillati</taxon>
        <taxon>Actinomycetota</taxon>
        <taxon>Actinomycetes</taxon>
        <taxon>Micromonosporales</taxon>
        <taxon>Micromonosporaceae</taxon>
        <taxon>Plantactinospora</taxon>
    </lineage>
</organism>
<dbReference type="Pfam" id="PF06386">
    <property type="entry name" value="GvpL_GvpF"/>
    <property type="match status" value="1"/>
</dbReference>
<evidence type="ECO:0000313" key="5">
    <source>
        <dbReference type="Proteomes" id="UP001589894"/>
    </source>
</evidence>
<comment type="subcellular location">
    <subcellularLocation>
        <location evidence="2">Gas vesicle</location>
    </subcellularLocation>
</comment>
<reference evidence="4 5" key="1">
    <citation type="submission" date="2024-09" db="EMBL/GenBank/DDBJ databases">
        <authorList>
            <person name="Sun Q."/>
            <person name="Mori K."/>
        </authorList>
    </citation>
    <scope>NUCLEOTIDE SEQUENCE [LARGE SCALE GENOMIC DNA]</scope>
    <source>
        <strain evidence="4 5">TBRC 2205</strain>
    </source>
</reference>
<evidence type="ECO:0000313" key="4">
    <source>
        <dbReference type="EMBL" id="MFC0564952.1"/>
    </source>
</evidence>
<keyword evidence="5" id="KW-1185">Reference proteome</keyword>
<gene>
    <name evidence="4" type="ORF">ACFFHU_12510</name>
</gene>
<name>A0ABV6NXI2_9ACTN</name>
<dbReference type="PANTHER" id="PTHR36852:SF1">
    <property type="entry name" value="PROTEIN GVPL 2"/>
    <property type="match status" value="1"/>
</dbReference>
<dbReference type="InterPro" id="IPR009430">
    <property type="entry name" value="GvpL/GvpF"/>
</dbReference>
<dbReference type="EMBL" id="JBHLUE010000009">
    <property type="protein sequence ID" value="MFC0564952.1"/>
    <property type="molecule type" value="Genomic_DNA"/>
</dbReference>
<comment type="caution">
    <text evidence="4">The sequence shown here is derived from an EMBL/GenBank/DDBJ whole genome shotgun (WGS) entry which is preliminary data.</text>
</comment>
<keyword evidence="1" id="KW-0304">Gas vesicle</keyword>
<protein>
    <submittedName>
        <fullName evidence="4">GvpL/GvpF family gas vesicle protein</fullName>
    </submittedName>
</protein>
<evidence type="ECO:0000256" key="1">
    <source>
        <dbReference type="ARBA" id="ARBA00022987"/>
    </source>
</evidence>
<evidence type="ECO:0000256" key="3">
    <source>
        <dbReference type="ARBA" id="ARBA00035643"/>
    </source>
</evidence>
<dbReference type="RefSeq" id="WP_377338366.1">
    <property type="nucleotide sequence ID" value="NZ_JBHLUE010000009.1"/>
</dbReference>
<sequence>MTTVDTKTGLLLYGLVPADVEPTDDATGVGNPPTPVGVVAHGDIAALVSEVPVDRPLGRPDDLRAYKDLLDRVTGVAPVLPVRFGTVARDEAAVAELLGARHDDYRRALDRVEGCAQYVVRARYDEPVVLAEALAGNAEAAALRDRLRGQPEDALRDERIRLGELLNAEVSARRDADTQRLATELEPFCVAQSLRSPTSELDAAHLAVLVKVDREADFEGMVQRIAADWDERASVKLLGPLAPYDFVDQLMNGA</sequence>
<proteinExistence type="inferred from homology"/>
<evidence type="ECO:0000256" key="2">
    <source>
        <dbReference type="ARBA" id="ARBA00035108"/>
    </source>
</evidence>
<dbReference type="Proteomes" id="UP001589894">
    <property type="component" value="Unassembled WGS sequence"/>
</dbReference>
<dbReference type="PANTHER" id="PTHR36852">
    <property type="entry name" value="PROTEIN GVPL 2"/>
    <property type="match status" value="1"/>
</dbReference>